<sequence>MSKAISLAEAADLFLMAAPYSQTSKQNYEIFLTKTLASYIAAARPVDEITHGDLIRFVAYCEHDRGVSCRSLKQYTYFLRSFFRWCLRAGYIENDPAAALLTPKCVKDGSRVRGIPPAHLRKMLDYTEQTSKRNYALILFMAVTGCRVRAASELRCSNLDLQLGYARLLEKGRRWVVYEFDQLTAAALSDWLMKRPNVDHDYVWTGRGPHYEPLKHQGIRSMLTYLCQKLELPHYTPHQIRHSAGEILANHDHSELAVASALNHQSLQSARIYMPQRMAETRHLRHDIEATLYPDRVDSQLEKPRAVGRPILKIVK</sequence>
<name>A0A7S8E863_9CHLR</name>
<evidence type="ECO:0000256" key="4">
    <source>
        <dbReference type="ARBA" id="ARBA00023172"/>
    </source>
</evidence>
<keyword evidence="3" id="KW-0238">DNA-binding</keyword>
<evidence type="ECO:0000256" key="3">
    <source>
        <dbReference type="ARBA" id="ARBA00023125"/>
    </source>
</evidence>
<dbReference type="Pfam" id="PF00589">
    <property type="entry name" value="Phage_integrase"/>
    <property type="match status" value="1"/>
</dbReference>
<dbReference type="InterPro" id="IPR050090">
    <property type="entry name" value="Tyrosine_recombinase_XerCD"/>
</dbReference>
<dbReference type="Proteomes" id="UP000594468">
    <property type="component" value="Chromosome"/>
</dbReference>
<protein>
    <submittedName>
        <fullName evidence="6">Tyrosine-type recombinase/integrase</fullName>
    </submittedName>
</protein>
<organism evidence="6 7">
    <name type="scientific">Phototrophicus methaneseepsis</name>
    <dbReference type="NCBI Taxonomy" id="2710758"/>
    <lineage>
        <taxon>Bacteria</taxon>
        <taxon>Bacillati</taxon>
        <taxon>Chloroflexota</taxon>
        <taxon>Candidatus Thermofontia</taxon>
        <taxon>Phototrophicales</taxon>
        <taxon>Phototrophicaceae</taxon>
        <taxon>Phototrophicus</taxon>
    </lineage>
</organism>
<dbReference type="Pfam" id="PF13495">
    <property type="entry name" value="Phage_int_SAM_4"/>
    <property type="match status" value="1"/>
</dbReference>
<accession>A0A7S8E863</accession>
<feature type="domain" description="Tyr recombinase" evidence="5">
    <location>
        <begin position="110"/>
        <end position="286"/>
    </location>
</feature>
<evidence type="ECO:0000256" key="2">
    <source>
        <dbReference type="ARBA" id="ARBA00022908"/>
    </source>
</evidence>
<evidence type="ECO:0000259" key="5">
    <source>
        <dbReference type="PROSITE" id="PS51898"/>
    </source>
</evidence>
<dbReference type="RefSeq" id="WP_195170201.1">
    <property type="nucleotide sequence ID" value="NZ_CP062983.1"/>
</dbReference>
<dbReference type="InterPro" id="IPR010998">
    <property type="entry name" value="Integrase_recombinase_N"/>
</dbReference>
<dbReference type="GO" id="GO:0015074">
    <property type="term" value="P:DNA integration"/>
    <property type="evidence" value="ECO:0007669"/>
    <property type="project" value="UniProtKB-KW"/>
</dbReference>
<dbReference type="SUPFAM" id="SSF56349">
    <property type="entry name" value="DNA breaking-rejoining enzymes"/>
    <property type="match status" value="1"/>
</dbReference>
<reference evidence="6 7" key="1">
    <citation type="submission" date="2020-02" db="EMBL/GenBank/DDBJ databases">
        <authorList>
            <person name="Zheng R.K."/>
            <person name="Sun C.M."/>
        </authorList>
    </citation>
    <scope>NUCLEOTIDE SEQUENCE [LARGE SCALE GENOMIC DNA]</scope>
    <source>
        <strain evidence="7">rifampicinis</strain>
    </source>
</reference>
<evidence type="ECO:0000313" key="7">
    <source>
        <dbReference type="Proteomes" id="UP000594468"/>
    </source>
</evidence>
<proteinExistence type="inferred from homology"/>
<dbReference type="PANTHER" id="PTHR30349">
    <property type="entry name" value="PHAGE INTEGRASE-RELATED"/>
    <property type="match status" value="1"/>
</dbReference>
<evidence type="ECO:0000256" key="1">
    <source>
        <dbReference type="ARBA" id="ARBA00008857"/>
    </source>
</evidence>
<dbReference type="PROSITE" id="PS51898">
    <property type="entry name" value="TYR_RECOMBINASE"/>
    <property type="match status" value="1"/>
</dbReference>
<evidence type="ECO:0000313" key="6">
    <source>
        <dbReference type="EMBL" id="QPC82132.1"/>
    </source>
</evidence>
<dbReference type="EMBL" id="CP062983">
    <property type="protein sequence ID" value="QPC82132.1"/>
    <property type="molecule type" value="Genomic_DNA"/>
</dbReference>
<comment type="similarity">
    <text evidence="1">Belongs to the 'phage' integrase family.</text>
</comment>
<dbReference type="GO" id="GO:0003677">
    <property type="term" value="F:DNA binding"/>
    <property type="evidence" value="ECO:0007669"/>
    <property type="project" value="UniProtKB-KW"/>
</dbReference>
<dbReference type="AlphaFoldDB" id="A0A7S8E863"/>
<dbReference type="PANTHER" id="PTHR30349:SF41">
    <property type="entry name" value="INTEGRASE_RECOMBINASE PROTEIN MJ0367-RELATED"/>
    <property type="match status" value="1"/>
</dbReference>
<dbReference type="InterPro" id="IPR004107">
    <property type="entry name" value="Integrase_SAM-like_N"/>
</dbReference>
<dbReference type="KEGG" id="pmet:G4Y79_20980"/>
<dbReference type="InterPro" id="IPR013762">
    <property type="entry name" value="Integrase-like_cat_sf"/>
</dbReference>
<keyword evidence="2" id="KW-0229">DNA integration</keyword>
<dbReference type="InterPro" id="IPR002104">
    <property type="entry name" value="Integrase_catalytic"/>
</dbReference>
<dbReference type="InterPro" id="IPR011010">
    <property type="entry name" value="DNA_brk_join_enz"/>
</dbReference>
<dbReference type="Gene3D" id="1.10.443.10">
    <property type="entry name" value="Intergrase catalytic core"/>
    <property type="match status" value="1"/>
</dbReference>
<keyword evidence="4" id="KW-0233">DNA recombination</keyword>
<keyword evidence="7" id="KW-1185">Reference proteome</keyword>
<dbReference type="Gene3D" id="1.10.150.130">
    <property type="match status" value="1"/>
</dbReference>
<gene>
    <name evidence="6" type="ORF">G4Y79_20980</name>
</gene>
<dbReference type="GO" id="GO:0006310">
    <property type="term" value="P:DNA recombination"/>
    <property type="evidence" value="ECO:0007669"/>
    <property type="project" value="UniProtKB-KW"/>
</dbReference>